<evidence type="ECO:0000256" key="2">
    <source>
        <dbReference type="SAM" id="Phobius"/>
    </source>
</evidence>
<feature type="compositionally biased region" description="Low complexity" evidence="1">
    <location>
        <begin position="144"/>
        <end position="153"/>
    </location>
</feature>
<evidence type="ECO:0000313" key="4">
    <source>
        <dbReference type="Proteomes" id="UP001176059"/>
    </source>
</evidence>
<comment type="caution">
    <text evidence="3">The sequence shown here is derived from an EMBL/GenBank/DDBJ whole genome shotgun (WGS) entry which is preliminary data.</text>
</comment>
<feature type="compositionally biased region" description="Polar residues" evidence="1">
    <location>
        <begin position="124"/>
        <end position="136"/>
    </location>
</feature>
<gene>
    <name evidence="3" type="ORF">DFJ43DRAFT_1154445</name>
</gene>
<sequence>MTIPPKSMKDVLKRKIIPKDSERRLQSPTLYLLLGIGEDYVTARTCFDSLYFRPPSISLSLWLRRIQEAPSRIQEAVGVHSGDPWIILGTPKSLYLFPLFGFILSFLLANLAFKKPLCTSTNSKTTQYTNGATSTAAPKPRSTACAANSPSSGAGSGKIYGNLTNAKALLPRPVLILCPPALQQKRLKRLSKAVAQTVSTRLRSPPCPPQSRYLGNWISLHPSPSPSLENLGPGHKRRRSKPKMNEDNAESMEDLATLLGAGIKLVTVNGEDPEDIVA</sequence>
<keyword evidence="2" id="KW-0812">Transmembrane</keyword>
<name>A0AA38JLA6_9AGAR</name>
<feature type="region of interest" description="Disordered" evidence="1">
    <location>
        <begin position="223"/>
        <end position="250"/>
    </location>
</feature>
<keyword evidence="4" id="KW-1185">Reference proteome</keyword>
<keyword evidence="2" id="KW-1133">Transmembrane helix</keyword>
<dbReference type="EMBL" id="JANVFO010000024">
    <property type="protein sequence ID" value="KAJ3732440.1"/>
    <property type="molecule type" value="Genomic_DNA"/>
</dbReference>
<dbReference type="AlphaFoldDB" id="A0AA38JLA6"/>
<keyword evidence="2" id="KW-0472">Membrane</keyword>
<reference evidence="3" key="1">
    <citation type="submission" date="2022-08" db="EMBL/GenBank/DDBJ databases">
        <authorList>
            <consortium name="DOE Joint Genome Institute"/>
            <person name="Min B."/>
            <person name="Sierra-Patev S."/>
            <person name="Naranjo-Ortiz M."/>
            <person name="Looney B."/>
            <person name="Konkel Z."/>
            <person name="Slot J.C."/>
            <person name="Sakamoto Y."/>
            <person name="Steenwyk J.L."/>
            <person name="Rokas A."/>
            <person name="Carro J."/>
            <person name="Camarero S."/>
            <person name="Ferreira P."/>
            <person name="Molpeceres G."/>
            <person name="Ruiz-duenas F.J."/>
            <person name="Serrano A."/>
            <person name="Henrissat B."/>
            <person name="Drula E."/>
            <person name="Hughes K.W."/>
            <person name="Mata J.L."/>
            <person name="Ishikawa N.K."/>
            <person name="Vargas-Isla R."/>
            <person name="Ushijima S."/>
            <person name="Smith C.A."/>
            <person name="Ahrendt S."/>
            <person name="Andreopoulos W."/>
            <person name="He G."/>
            <person name="LaButti K."/>
            <person name="Lipzen A."/>
            <person name="Ng V."/>
            <person name="Riley R."/>
            <person name="Sandor L."/>
            <person name="Barry K."/>
            <person name="Martinez A.T."/>
            <person name="Xiao Y."/>
            <person name="Gibbons J.G."/>
            <person name="Terashima K."/>
            <person name="Hibbett D.S."/>
            <person name="Grigoriev I.V."/>
        </authorList>
    </citation>
    <scope>NUCLEOTIDE SEQUENCE</scope>
    <source>
        <strain evidence="3">ET3784</strain>
    </source>
</reference>
<proteinExistence type="predicted"/>
<dbReference type="Proteomes" id="UP001176059">
    <property type="component" value="Unassembled WGS sequence"/>
</dbReference>
<evidence type="ECO:0000313" key="3">
    <source>
        <dbReference type="EMBL" id="KAJ3732440.1"/>
    </source>
</evidence>
<feature type="region of interest" description="Disordered" evidence="1">
    <location>
        <begin position="124"/>
        <end position="153"/>
    </location>
</feature>
<feature type="transmembrane region" description="Helical" evidence="2">
    <location>
        <begin position="94"/>
        <end position="113"/>
    </location>
</feature>
<evidence type="ECO:0000256" key="1">
    <source>
        <dbReference type="SAM" id="MobiDB-lite"/>
    </source>
</evidence>
<organism evidence="3 4">
    <name type="scientific">Lentinula guzmanii</name>
    <dbReference type="NCBI Taxonomy" id="2804957"/>
    <lineage>
        <taxon>Eukaryota</taxon>
        <taxon>Fungi</taxon>
        <taxon>Dikarya</taxon>
        <taxon>Basidiomycota</taxon>
        <taxon>Agaricomycotina</taxon>
        <taxon>Agaricomycetes</taxon>
        <taxon>Agaricomycetidae</taxon>
        <taxon>Agaricales</taxon>
        <taxon>Marasmiineae</taxon>
        <taxon>Omphalotaceae</taxon>
        <taxon>Lentinula</taxon>
    </lineage>
</organism>
<reference evidence="3" key="2">
    <citation type="journal article" date="2023" name="Proc. Natl. Acad. Sci. U.S.A.">
        <title>A global phylogenomic analysis of the shiitake genus Lentinula.</title>
        <authorList>
            <person name="Sierra-Patev S."/>
            <person name="Min B."/>
            <person name="Naranjo-Ortiz M."/>
            <person name="Looney B."/>
            <person name="Konkel Z."/>
            <person name="Slot J.C."/>
            <person name="Sakamoto Y."/>
            <person name="Steenwyk J.L."/>
            <person name="Rokas A."/>
            <person name="Carro J."/>
            <person name="Camarero S."/>
            <person name="Ferreira P."/>
            <person name="Molpeceres G."/>
            <person name="Ruiz-Duenas F.J."/>
            <person name="Serrano A."/>
            <person name="Henrissat B."/>
            <person name="Drula E."/>
            <person name="Hughes K.W."/>
            <person name="Mata J.L."/>
            <person name="Ishikawa N.K."/>
            <person name="Vargas-Isla R."/>
            <person name="Ushijima S."/>
            <person name="Smith C.A."/>
            <person name="Donoghue J."/>
            <person name="Ahrendt S."/>
            <person name="Andreopoulos W."/>
            <person name="He G."/>
            <person name="LaButti K."/>
            <person name="Lipzen A."/>
            <person name="Ng V."/>
            <person name="Riley R."/>
            <person name="Sandor L."/>
            <person name="Barry K."/>
            <person name="Martinez A.T."/>
            <person name="Xiao Y."/>
            <person name="Gibbons J.G."/>
            <person name="Terashima K."/>
            <person name="Grigoriev I.V."/>
            <person name="Hibbett D."/>
        </authorList>
    </citation>
    <scope>NUCLEOTIDE SEQUENCE</scope>
    <source>
        <strain evidence="3">ET3784</strain>
    </source>
</reference>
<accession>A0AA38JLA6</accession>
<protein>
    <submittedName>
        <fullName evidence="3">Uncharacterized protein</fullName>
    </submittedName>
</protein>